<name>A0A183KVJ8_9TREM</name>
<proteinExistence type="predicted"/>
<reference evidence="5 6" key="2">
    <citation type="submission" date="2018-11" db="EMBL/GenBank/DDBJ databases">
        <authorList>
            <consortium name="Pathogen Informatics"/>
        </authorList>
    </citation>
    <scope>NUCLEOTIDE SEQUENCE [LARGE SCALE GENOMIC DNA]</scope>
    <source>
        <strain evidence="5">Dakar</strain>
        <strain evidence="6">Dakar, Senegal</strain>
    </source>
</reference>
<dbReference type="InterPro" id="IPR010044">
    <property type="entry name" value="MTAP"/>
</dbReference>
<evidence type="ECO:0000313" key="7">
    <source>
        <dbReference type="WBParaSite" id="SCUD_0001909401-mRNA-1"/>
    </source>
</evidence>
<dbReference type="GO" id="GO:0019509">
    <property type="term" value="P:L-methionine salvage from methylthioadenosine"/>
    <property type="evidence" value="ECO:0007669"/>
    <property type="project" value="TreeGrafter"/>
</dbReference>
<dbReference type="GO" id="GO:0006166">
    <property type="term" value="P:purine ribonucleoside salvage"/>
    <property type="evidence" value="ECO:0007669"/>
    <property type="project" value="UniProtKB-KW"/>
</dbReference>
<evidence type="ECO:0000313" key="6">
    <source>
        <dbReference type="Proteomes" id="UP000279833"/>
    </source>
</evidence>
<evidence type="ECO:0000256" key="3">
    <source>
        <dbReference type="ARBA" id="ARBA00022726"/>
    </source>
</evidence>
<dbReference type="Pfam" id="PF01048">
    <property type="entry name" value="PNP_UDP_1"/>
    <property type="match status" value="1"/>
</dbReference>
<dbReference type="GO" id="GO:0005829">
    <property type="term" value="C:cytosol"/>
    <property type="evidence" value="ECO:0007669"/>
    <property type="project" value="TreeGrafter"/>
</dbReference>
<reference evidence="7" key="1">
    <citation type="submission" date="2016-06" db="UniProtKB">
        <authorList>
            <consortium name="WormBaseParasite"/>
        </authorList>
    </citation>
    <scope>IDENTIFICATION</scope>
</reference>
<gene>
    <name evidence="5" type="ORF">SCUD_LOCUS19094</name>
</gene>
<dbReference type="STRING" id="6186.A0A183KVJ8"/>
<evidence type="ECO:0000256" key="2">
    <source>
        <dbReference type="ARBA" id="ARBA00022679"/>
    </source>
</evidence>
<dbReference type="WBParaSite" id="SCUD_0001909401-mRNA-1">
    <property type="protein sequence ID" value="SCUD_0001909401-mRNA-1"/>
    <property type="gene ID" value="SCUD_0001909401"/>
</dbReference>
<keyword evidence="6" id="KW-1185">Reference proteome</keyword>
<dbReference type="Gene3D" id="3.40.50.1580">
    <property type="entry name" value="Nucleoside phosphorylase domain"/>
    <property type="match status" value="1"/>
</dbReference>
<evidence type="ECO:0000313" key="5">
    <source>
        <dbReference type="EMBL" id="VDP68018.1"/>
    </source>
</evidence>
<evidence type="ECO:0000256" key="1">
    <source>
        <dbReference type="ARBA" id="ARBA00022676"/>
    </source>
</evidence>
<organism evidence="7">
    <name type="scientific">Schistosoma curassoni</name>
    <dbReference type="NCBI Taxonomy" id="6186"/>
    <lineage>
        <taxon>Eukaryota</taxon>
        <taxon>Metazoa</taxon>
        <taxon>Spiralia</taxon>
        <taxon>Lophotrochozoa</taxon>
        <taxon>Platyhelminthes</taxon>
        <taxon>Trematoda</taxon>
        <taxon>Digenea</taxon>
        <taxon>Strigeidida</taxon>
        <taxon>Schistosomatoidea</taxon>
        <taxon>Schistosomatidae</taxon>
        <taxon>Schistosoma</taxon>
    </lineage>
</organism>
<dbReference type="GO" id="GO:0017061">
    <property type="term" value="F:S-methyl-5-thioadenosine phosphorylase activity"/>
    <property type="evidence" value="ECO:0007669"/>
    <property type="project" value="InterPro"/>
</dbReference>
<dbReference type="PANTHER" id="PTHR42679">
    <property type="entry name" value="S-METHYL-5'-THIOADENOSINE PHOSPHORYLASE"/>
    <property type="match status" value="1"/>
</dbReference>
<dbReference type="InterPro" id="IPR000845">
    <property type="entry name" value="Nucleoside_phosphorylase_d"/>
</dbReference>
<keyword evidence="2" id="KW-0808">Transferase</keyword>
<dbReference type="SUPFAM" id="SSF53167">
    <property type="entry name" value="Purine and uridine phosphorylases"/>
    <property type="match status" value="1"/>
</dbReference>
<dbReference type="PANTHER" id="PTHR42679:SF2">
    <property type="entry name" value="S-METHYL-5'-THIOADENOSINE PHOSPHORYLASE"/>
    <property type="match status" value="1"/>
</dbReference>
<keyword evidence="1" id="KW-0328">Glycosyltransferase</keyword>
<dbReference type="Proteomes" id="UP000279833">
    <property type="component" value="Unassembled WGS sequence"/>
</dbReference>
<protein>
    <submittedName>
        <fullName evidence="7">PNP_UDP_1 domain-containing protein</fullName>
    </submittedName>
</protein>
<dbReference type="AlphaFoldDB" id="A0A183KVJ8"/>
<sequence length="184" mass="20806">MFAHKITSASSNAGCISHRDHSCIITKFYDNTRNRELTFYGSGPGSLKGVLHMPMADPFCEETRQVLIKAAKNLSLTIRDKTCSSDTIINHPCVHTEGSVITINGPRFSTRCESLLFQKWGFDLINMTLVPEVSLAREAGLSYASIAIVTDFDCWKADEEHVRKLIFTGYFCILFYRYIHKDVQ</sequence>
<keyword evidence="3" id="KW-0660">Purine salvage</keyword>
<dbReference type="EMBL" id="UZAK01041951">
    <property type="protein sequence ID" value="VDP68018.1"/>
    <property type="molecule type" value="Genomic_DNA"/>
</dbReference>
<dbReference type="InterPro" id="IPR035994">
    <property type="entry name" value="Nucleoside_phosphorylase_sf"/>
</dbReference>
<accession>A0A183KVJ8</accession>
<feature type="domain" description="Nucleoside phosphorylase" evidence="4">
    <location>
        <begin position="23"/>
        <end position="161"/>
    </location>
</feature>
<evidence type="ECO:0000259" key="4">
    <source>
        <dbReference type="Pfam" id="PF01048"/>
    </source>
</evidence>